<feature type="transmembrane region" description="Helical" evidence="6">
    <location>
        <begin position="122"/>
        <end position="144"/>
    </location>
</feature>
<feature type="transmembrane region" description="Helical" evidence="6">
    <location>
        <begin position="464"/>
        <end position="485"/>
    </location>
</feature>
<evidence type="ECO:0000256" key="3">
    <source>
        <dbReference type="ARBA" id="ARBA00022692"/>
    </source>
</evidence>
<feature type="transmembrane region" description="Helical" evidence="6">
    <location>
        <begin position="79"/>
        <end position="102"/>
    </location>
</feature>
<dbReference type="AlphaFoldDB" id="A0A1X9T305"/>
<feature type="transmembrane region" description="Helical" evidence="6">
    <location>
        <begin position="434"/>
        <end position="452"/>
    </location>
</feature>
<dbReference type="PANTHER" id="PTHR30250">
    <property type="entry name" value="PST FAMILY PREDICTED COLANIC ACID TRANSPORTER"/>
    <property type="match status" value="1"/>
</dbReference>
<feature type="transmembrane region" description="Helical" evidence="6">
    <location>
        <begin position="338"/>
        <end position="359"/>
    </location>
</feature>
<dbReference type="EMBL" id="CP018791">
    <property type="protein sequence ID" value="ARR02851.1"/>
    <property type="molecule type" value="Genomic_DNA"/>
</dbReference>
<comment type="subcellular location">
    <subcellularLocation>
        <location evidence="1">Cell membrane</location>
        <topology evidence="1">Multi-pass membrane protein</topology>
    </subcellularLocation>
</comment>
<evidence type="ECO:0000256" key="2">
    <source>
        <dbReference type="ARBA" id="ARBA00022475"/>
    </source>
</evidence>
<dbReference type="RefSeq" id="WP_086334028.1">
    <property type="nucleotide sequence ID" value="NZ_CP018791.1"/>
</dbReference>
<feature type="transmembrane region" description="Helical" evidence="6">
    <location>
        <begin position="259"/>
        <end position="279"/>
    </location>
</feature>
<evidence type="ECO:0000313" key="8">
    <source>
        <dbReference type="Proteomes" id="UP000194265"/>
    </source>
</evidence>
<dbReference type="GO" id="GO:0015297">
    <property type="term" value="F:antiporter activity"/>
    <property type="evidence" value="ECO:0007669"/>
    <property type="project" value="InterPro"/>
</dbReference>
<accession>A0A1X9T305</accession>
<keyword evidence="2" id="KW-1003">Cell membrane</keyword>
<name>A0A1X9T305_9BACT</name>
<keyword evidence="3 6" id="KW-0812">Transmembrane</keyword>
<sequence length="500" mass="56194">MYLNLFTTITVFALQTVINFFLTPYILRVLGDEAYGFLALANSFVNYGFILTLVINSVASRFIASAYHKGNFTKASKFYSSVLMANLIFSVIVAFISLIFLLKIQSIINISDTLLDDVRATMAIYFINFSIGLFNAIFSVHAFIKNQMYLISIRNAISTTIYAGCVLWLFWAFEAMIYYTAIAALISSIFVFFSALVLNRKFRLNLIFSPKYFRINFIKVLARSGLFNSLNMLSQVLLSGASLLLVNIFINALSMGTLAISRSVIMIVESFVITTAVAWDPRLVQIHANAKPLKDEAILAIKSVSFIALPLIATFGVLADEFYRLWLPFKSSDEIDYIYKLVLISLLPSIIFASSRPLISTYLITDKLKRPALVTLFMAVCVFCVQIIGLAFFNFGLKEIVMTITIGISLKITLFDVANAGVNLGLKFSTFYPIYFKSLGVFVLIIAIIYPFSNILNISNWLEFLIYAVAISTLGYLIAFMIIFTKEQRAIFIGKIRGRF</sequence>
<feature type="transmembrane region" description="Helical" evidence="6">
    <location>
        <begin position="5"/>
        <end position="27"/>
    </location>
</feature>
<evidence type="ECO:0000256" key="4">
    <source>
        <dbReference type="ARBA" id="ARBA00022989"/>
    </source>
</evidence>
<gene>
    <name evidence="7" type="primary">pglK</name>
    <name evidence="7" type="ORF">CVIC8964_1467</name>
</gene>
<reference evidence="7 8" key="1">
    <citation type="journal article" date="2017" name="Genome Biol. Evol.">
        <title>Comparative Genomic Analysis Identifies a Campylobacter Clade Deficient in Selenium Metabolism.</title>
        <authorList>
            <person name="Miller W.G."/>
            <person name="Yee E."/>
            <person name="Lopes B.S."/>
            <person name="Chapman M.H."/>
            <person name="Huynh S."/>
            <person name="Bono J.L."/>
            <person name="Parker C.T."/>
            <person name="Strachan N.J.C."/>
            <person name="Forbes K.J."/>
        </authorList>
    </citation>
    <scope>NUCLEOTIDE SEQUENCE [LARGE SCALE GENOMIC DNA]</scope>
    <source>
        <strain evidence="7 8">RM8964</strain>
    </source>
</reference>
<keyword evidence="4 6" id="KW-1133">Transmembrane helix</keyword>
<feature type="transmembrane region" description="Helical" evidence="6">
    <location>
        <begin position="299"/>
        <end position="318"/>
    </location>
</feature>
<dbReference type="Proteomes" id="UP000194265">
    <property type="component" value="Chromosome"/>
</dbReference>
<keyword evidence="5 6" id="KW-0472">Membrane</keyword>
<dbReference type="STRING" id="1660074.CVIC8964_1467"/>
<organism evidence="7 8">
    <name type="scientific">Campylobacter vicugnae</name>
    <dbReference type="NCBI Taxonomy" id="1660076"/>
    <lineage>
        <taxon>Bacteria</taxon>
        <taxon>Pseudomonadati</taxon>
        <taxon>Campylobacterota</taxon>
        <taxon>Epsilonproteobacteria</taxon>
        <taxon>Campylobacterales</taxon>
        <taxon>Campylobacteraceae</taxon>
        <taxon>Campylobacter</taxon>
    </lineage>
</organism>
<feature type="transmembrane region" description="Helical" evidence="6">
    <location>
        <begin position="177"/>
        <end position="198"/>
    </location>
</feature>
<evidence type="ECO:0000256" key="6">
    <source>
        <dbReference type="SAM" id="Phobius"/>
    </source>
</evidence>
<dbReference type="InterPro" id="IPR002528">
    <property type="entry name" value="MATE_fam"/>
</dbReference>
<dbReference type="Pfam" id="PF01554">
    <property type="entry name" value="MatE"/>
    <property type="match status" value="1"/>
</dbReference>
<feature type="transmembrane region" description="Helical" evidence="6">
    <location>
        <begin position="47"/>
        <end position="67"/>
    </location>
</feature>
<dbReference type="InterPro" id="IPR050833">
    <property type="entry name" value="Poly_Biosynth_Transport"/>
</dbReference>
<feature type="transmembrane region" description="Helical" evidence="6">
    <location>
        <begin position="400"/>
        <end position="422"/>
    </location>
</feature>
<proteinExistence type="predicted"/>
<evidence type="ECO:0000313" key="7">
    <source>
        <dbReference type="EMBL" id="ARR02851.1"/>
    </source>
</evidence>
<dbReference type="GO" id="GO:0005886">
    <property type="term" value="C:plasma membrane"/>
    <property type="evidence" value="ECO:0007669"/>
    <property type="project" value="UniProtKB-SubCell"/>
</dbReference>
<evidence type="ECO:0000256" key="5">
    <source>
        <dbReference type="ARBA" id="ARBA00023136"/>
    </source>
</evidence>
<dbReference type="GO" id="GO:0042910">
    <property type="term" value="F:xenobiotic transmembrane transporter activity"/>
    <property type="evidence" value="ECO:0007669"/>
    <property type="project" value="InterPro"/>
</dbReference>
<feature type="transmembrane region" description="Helical" evidence="6">
    <location>
        <begin position="371"/>
        <end position="394"/>
    </location>
</feature>
<evidence type="ECO:0000256" key="1">
    <source>
        <dbReference type="ARBA" id="ARBA00004651"/>
    </source>
</evidence>
<protein>
    <submittedName>
        <fullName evidence="7">Flippase</fullName>
    </submittedName>
</protein>
<dbReference type="OrthoDB" id="3224024at2"/>
<feature type="transmembrane region" description="Helical" evidence="6">
    <location>
        <begin position="151"/>
        <end position="171"/>
    </location>
</feature>
<dbReference type="PANTHER" id="PTHR30250:SF26">
    <property type="entry name" value="PSMA PROTEIN"/>
    <property type="match status" value="1"/>
</dbReference>